<accession>A0A0U1KTJ7</accession>
<evidence type="ECO:0000256" key="1">
    <source>
        <dbReference type="SAM" id="Phobius"/>
    </source>
</evidence>
<evidence type="ECO:0000313" key="3">
    <source>
        <dbReference type="Proteomes" id="UP000049855"/>
    </source>
</evidence>
<dbReference type="RefSeq" id="WP_021168964.1">
    <property type="nucleotide sequence ID" value="NZ_CTRP01000003.1"/>
</dbReference>
<keyword evidence="1" id="KW-0472">Membrane</keyword>
<reference evidence="3" key="1">
    <citation type="submission" date="2015-03" db="EMBL/GenBank/DDBJ databases">
        <authorList>
            <person name="Nijsse Bart"/>
        </authorList>
    </citation>
    <scope>NUCLEOTIDE SEQUENCE [LARGE SCALE GENOMIC DNA]</scope>
</reference>
<sequence length="60" mass="6219">MDLSLVTSLDFCALYLLVGLAGIFYGIKQQNRLVLLIAAGSSVAAGLIIIAGVILVKGIK</sequence>
<proteinExistence type="predicted"/>
<evidence type="ECO:0000313" key="2">
    <source>
        <dbReference type="EMBL" id="CQR70223.1"/>
    </source>
</evidence>
<keyword evidence="1" id="KW-0812">Transmembrane</keyword>
<keyword evidence="1" id="KW-1133">Transmembrane helix</keyword>
<keyword evidence="3" id="KW-1185">Reference proteome</keyword>
<protein>
    <submittedName>
        <fullName evidence="2">Uncharacterized protein</fullName>
    </submittedName>
</protein>
<dbReference type="EMBL" id="CTRP01000003">
    <property type="protein sequence ID" value="CQR70223.1"/>
    <property type="molecule type" value="Genomic_DNA"/>
</dbReference>
<gene>
    <name evidence="2" type="ORF">SpAn4DRAFT_1192</name>
</gene>
<feature type="transmembrane region" description="Helical" evidence="1">
    <location>
        <begin position="7"/>
        <end position="27"/>
    </location>
</feature>
<name>A0A0U1KTJ7_9FIRM</name>
<organism evidence="2 3">
    <name type="scientific">Sporomusa ovata</name>
    <dbReference type="NCBI Taxonomy" id="2378"/>
    <lineage>
        <taxon>Bacteria</taxon>
        <taxon>Bacillati</taxon>
        <taxon>Bacillota</taxon>
        <taxon>Negativicutes</taxon>
        <taxon>Selenomonadales</taxon>
        <taxon>Sporomusaceae</taxon>
        <taxon>Sporomusa</taxon>
    </lineage>
</organism>
<dbReference type="Proteomes" id="UP000049855">
    <property type="component" value="Unassembled WGS sequence"/>
</dbReference>
<feature type="transmembrane region" description="Helical" evidence="1">
    <location>
        <begin position="33"/>
        <end position="56"/>
    </location>
</feature>
<dbReference type="AlphaFoldDB" id="A0A0U1KTJ7"/>